<gene>
    <name evidence="2" type="ORF">R1flu_008874</name>
</gene>
<reference evidence="2 3" key="1">
    <citation type="submission" date="2024-09" db="EMBL/GenBank/DDBJ databases">
        <title>Chromosome-scale assembly of Riccia fluitans.</title>
        <authorList>
            <person name="Paukszto L."/>
            <person name="Sawicki J."/>
            <person name="Karawczyk K."/>
            <person name="Piernik-Szablinska J."/>
            <person name="Szczecinska M."/>
            <person name="Mazdziarz M."/>
        </authorList>
    </citation>
    <scope>NUCLEOTIDE SEQUENCE [LARGE SCALE GENOMIC DNA]</scope>
    <source>
        <strain evidence="2">Rf_01</strain>
        <tissue evidence="2">Aerial parts of the thallus</tissue>
    </source>
</reference>
<proteinExistence type="predicted"/>
<evidence type="ECO:0000313" key="3">
    <source>
        <dbReference type="Proteomes" id="UP001605036"/>
    </source>
</evidence>
<dbReference type="EMBL" id="JBHFFA010000002">
    <property type="protein sequence ID" value="KAL2641287.1"/>
    <property type="molecule type" value="Genomic_DNA"/>
</dbReference>
<evidence type="ECO:0000313" key="2">
    <source>
        <dbReference type="EMBL" id="KAL2641287.1"/>
    </source>
</evidence>
<dbReference type="Proteomes" id="UP001605036">
    <property type="component" value="Unassembled WGS sequence"/>
</dbReference>
<feature type="region of interest" description="Disordered" evidence="1">
    <location>
        <begin position="72"/>
        <end position="92"/>
    </location>
</feature>
<keyword evidence="3" id="KW-1185">Reference proteome</keyword>
<dbReference type="AlphaFoldDB" id="A0ABD1Z3H7"/>
<accession>A0ABD1Z3H7</accession>
<comment type="caution">
    <text evidence="2">The sequence shown here is derived from an EMBL/GenBank/DDBJ whole genome shotgun (WGS) entry which is preliminary data.</text>
</comment>
<sequence>MQAEATPATVFFSMIGNSTIVRREEEKIERLVLQRMDGNEVTVTRALIRRAFGITVEGIQSERHGVLYHLDDDTVPRSGGEGSTGLPPNFEG</sequence>
<organism evidence="2 3">
    <name type="scientific">Riccia fluitans</name>
    <dbReference type="NCBI Taxonomy" id="41844"/>
    <lineage>
        <taxon>Eukaryota</taxon>
        <taxon>Viridiplantae</taxon>
        <taxon>Streptophyta</taxon>
        <taxon>Embryophyta</taxon>
        <taxon>Marchantiophyta</taxon>
        <taxon>Marchantiopsida</taxon>
        <taxon>Marchantiidae</taxon>
        <taxon>Marchantiales</taxon>
        <taxon>Ricciaceae</taxon>
        <taxon>Riccia</taxon>
    </lineage>
</organism>
<name>A0ABD1Z3H7_9MARC</name>
<protein>
    <submittedName>
        <fullName evidence="2">Uncharacterized protein</fullName>
    </submittedName>
</protein>
<evidence type="ECO:0000256" key="1">
    <source>
        <dbReference type="SAM" id="MobiDB-lite"/>
    </source>
</evidence>